<dbReference type="InterPro" id="IPR011051">
    <property type="entry name" value="RmlC_Cupin_sf"/>
</dbReference>
<evidence type="ECO:0000313" key="1">
    <source>
        <dbReference type="EMBL" id="SDK64695.1"/>
    </source>
</evidence>
<dbReference type="SUPFAM" id="SSF51182">
    <property type="entry name" value="RmlC-like cupins"/>
    <property type="match status" value="1"/>
</dbReference>
<sequence>MSEPCAVRVLTAASRVAEPWRNGGGVTSEVAARPIGGGPAGFDWRLSIATVAGDNPFSGYPGVDRMLMAISPQGLDLVDGGVPVHLGQFDVHRFPGENEVAAVAVTSPTLDLNLNLMTRRGRCAGSLRSVHFSGLWTVEAGDGEDLALVVLDGSLRLGERTLTALDAVLLEHAGRAQLEGTARVALARVARIRH</sequence>
<keyword evidence="2" id="KW-1185">Reference proteome</keyword>
<gene>
    <name evidence="1" type="ORF">SAMN05216282_10993</name>
</gene>
<accession>A0A1G9DLQ3</accession>
<dbReference type="AlphaFoldDB" id="A0A1G9DLQ3"/>
<organism evidence="1 2">
    <name type="scientific">Cryobacterium psychrotolerans</name>
    <dbReference type="NCBI Taxonomy" id="386301"/>
    <lineage>
        <taxon>Bacteria</taxon>
        <taxon>Bacillati</taxon>
        <taxon>Actinomycetota</taxon>
        <taxon>Actinomycetes</taxon>
        <taxon>Micrococcales</taxon>
        <taxon>Microbacteriaceae</taxon>
        <taxon>Cryobacterium</taxon>
    </lineage>
</organism>
<evidence type="ECO:0008006" key="3">
    <source>
        <dbReference type="Google" id="ProtNLM"/>
    </source>
</evidence>
<protein>
    <recommendedName>
        <fullName evidence="3">HutD family protein</fullName>
    </recommendedName>
</protein>
<dbReference type="Gene3D" id="2.60.120.10">
    <property type="entry name" value="Jelly Rolls"/>
    <property type="match status" value="1"/>
</dbReference>
<evidence type="ECO:0000313" key="2">
    <source>
        <dbReference type="Proteomes" id="UP000198701"/>
    </source>
</evidence>
<dbReference type="Proteomes" id="UP000198701">
    <property type="component" value="Unassembled WGS sequence"/>
</dbReference>
<dbReference type="EMBL" id="FNFU01000009">
    <property type="protein sequence ID" value="SDK64695.1"/>
    <property type="molecule type" value="Genomic_DNA"/>
</dbReference>
<dbReference type="InterPro" id="IPR014710">
    <property type="entry name" value="RmlC-like_jellyroll"/>
</dbReference>
<dbReference type="PANTHER" id="PTHR37943">
    <property type="entry name" value="PROTEIN VES"/>
    <property type="match status" value="1"/>
</dbReference>
<dbReference type="STRING" id="386301.SAMN05216282_10993"/>
<name>A0A1G9DLQ3_9MICO</name>
<dbReference type="Pfam" id="PF05962">
    <property type="entry name" value="HutD"/>
    <property type="match status" value="1"/>
</dbReference>
<reference evidence="1 2" key="1">
    <citation type="submission" date="2016-10" db="EMBL/GenBank/DDBJ databases">
        <authorList>
            <person name="de Groot N.N."/>
        </authorList>
    </citation>
    <scope>NUCLEOTIDE SEQUENCE [LARGE SCALE GENOMIC DNA]</scope>
    <source>
        <strain evidence="1 2">CGMCC 1.5382</strain>
    </source>
</reference>
<dbReference type="InterPro" id="IPR010282">
    <property type="entry name" value="Uncharacterised_HutD/Ves"/>
</dbReference>
<proteinExistence type="predicted"/>
<dbReference type="PANTHER" id="PTHR37943:SF1">
    <property type="entry name" value="PROTEIN VES"/>
    <property type="match status" value="1"/>
</dbReference>